<dbReference type="Pfam" id="PF13442">
    <property type="entry name" value="Cytochrome_CBB3"/>
    <property type="match status" value="1"/>
</dbReference>
<keyword evidence="9" id="KW-0732">Signal</keyword>
<reference evidence="11 12" key="1">
    <citation type="submission" date="2016-04" db="EMBL/GenBank/DDBJ databases">
        <title>Draft genome sequence of freshwater magnetotactic bacteria Magnetospirillum marisnigri SP-1 and Magnetospirillum moscoviense BB-1.</title>
        <authorList>
            <person name="Koziaeva V."/>
            <person name="Dziuba M.V."/>
            <person name="Ivanov T.M."/>
            <person name="Kuznetsov B."/>
            <person name="Grouzdev D.S."/>
        </authorList>
    </citation>
    <scope>NUCLEOTIDE SEQUENCE [LARGE SCALE GENOMIC DNA]</scope>
    <source>
        <strain evidence="11 12">BB-1</strain>
    </source>
</reference>
<feature type="signal peptide" evidence="9">
    <location>
        <begin position="1"/>
        <end position="19"/>
    </location>
</feature>
<gene>
    <name evidence="11" type="ORF">A6A05_06575</name>
</gene>
<dbReference type="Gene3D" id="1.10.760.10">
    <property type="entry name" value="Cytochrome c-like domain"/>
    <property type="match status" value="1"/>
</dbReference>
<keyword evidence="2" id="KW-0813">Transport</keyword>
<dbReference type="AlphaFoldDB" id="A0A178N0P7"/>
<keyword evidence="4" id="KW-0679">Respiratory chain</keyword>
<dbReference type="PRINTS" id="PR00605">
    <property type="entry name" value="CYTCHROMECIC"/>
</dbReference>
<dbReference type="Proteomes" id="UP000078543">
    <property type="component" value="Unassembled WGS sequence"/>
</dbReference>
<keyword evidence="7 8" id="KW-0408">Iron</keyword>
<dbReference type="PANTHER" id="PTHR47197:SF3">
    <property type="entry name" value="DIHYDRO-HEME D1 DEHYDROGENASE"/>
    <property type="match status" value="1"/>
</dbReference>
<evidence type="ECO:0000256" key="7">
    <source>
        <dbReference type="ARBA" id="ARBA00023004"/>
    </source>
</evidence>
<accession>A0A178N0P7</accession>
<dbReference type="PANTHER" id="PTHR47197">
    <property type="entry name" value="PROTEIN NIRF"/>
    <property type="match status" value="1"/>
</dbReference>
<comment type="cofactor">
    <cofactor evidence="1">
        <name>heme c</name>
        <dbReference type="ChEBI" id="CHEBI:61717"/>
    </cofactor>
</comment>
<dbReference type="SUPFAM" id="SSF46626">
    <property type="entry name" value="Cytochrome c"/>
    <property type="match status" value="1"/>
</dbReference>
<evidence type="ECO:0000256" key="2">
    <source>
        <dbReference type="ARBA" id="ARBA00022448"/>
    </source>
</evidence>
<evidence type="ECO:0000256" key="4">
    <source>
        <dbReference type="ARBA" id="ARBA00022660"/>
    </source>
</evidence>
<dbReference type="Gene3D" id="2.140.10.20">
    <property type="entry name" value="C-terminal (heme d1) domain of cytochrome cd1-nitrite reductase"/>
    <property type="match status" value="1"/>
</dbReference>
<name>A0A178N0P7_9PROT</name>
<sequence>MKSVILAALVALAWVPAWAGDDTAKLYTETCAACHGADRLGAIGPALLPENLGRLKPAEAEKVIAEGRAATQMEGFKDRLSPDQIKALAAYVYQPLAKVPDWGMEQIKASHHMVTPLADLPAKPPFSSDPLNLFTVVEGGDHHVSIVDGDRLEVLYRFPSRFALHGGAKYSPDGRFVYFASRDGWVSKVDMWTGRLIAEIRAGINTRNVAVSDDGRFLMVGNVLPHSLVALDARDLSPLQVIPVAGDGKTSRVSAVYTAPPRHSFVVALRDLEEIWEFPYADDAGPVLNGLVHSREKGMEEGVSTGGRFQALRIRIPDFMDDFFFDPTYERVMGASRDGSKGMVVDLDLKRKVADLDLSGMPHLGSGIVFKKDGKWLMATPHLKDSAVSIIDMESWKTVKRLSTLGPGFFMRGHENTPFAWVDVSMGKEKDALQIIDTRTLEIAHTIRPAPGRLTRHVEFSRDGKYAVVSLSEKDGAILILDSATFAEIKRLPMSAPIGKYNVWNKISYSSGTSH</sequence>
<evidence type="ECO:0000256" key="3">
    <source>
        <dbReference type="ARBA" id="ARBA00022617"/>
    </source>
</evidence>
<dbReference type="OrthoDB" id="5290932at2"/>
<dbReference type="GO" id="GO:0009055">
    <property type="term" value="F:electron transfer activity"/>
    <property type="evidence" value="ECO:0007669"/>
    <property type="project" value="InterPro"/>
</dbReference>
<dbReference type="STRING" id="1437059.A6A05_06575"/>
<evidence type="ECO:0000256" key="8">
    <source>
        <dbReference type="PROSITE-ProRule" id="PRU00433"/>
    </source>
</evidence>
<dbReference type="RefSeq" id="WP_068497115.1">
    <property type="nucleotide sequence ID" value="NZ_LWQU01000043.1"/>
</dbReference>
<dbReference type="InterPro" id="IPR051200">
    <property type="entry name" value="Host-pathogen_enzymatic-act"/>
</dbReference>
<evidence type="ECO:0000259" key="10">
    <source>
        <dbReference type="PROSITE" id="PS51007"/>
    </source>
</evidence>
<comment type="caution">
    <text evidence="11">The sequence shown here is derived from an EMBL/GenBank/DDBJ whole genome shotgun (WGS) entry which is preliminary data.</text>
</comment>
<dbReference type="SUPFAM" id="SSF51004">
    <property type="entry name" value="C-terminal (heme d1) domain of cytochrome cd1-nitrite reductase"/>
    <property type="match status" value="1"/>
</dbReference>
<feature type="chain" id="PRO_5008092430" evidence="9">
    <location>
        <begin position="20"/>
        <end position="515"/>
    </location>
</feature>
<feature type="domain" description="Cytochrome c" evidence="10">
    <location>
        <begin position="18"/>
        <end position="96"/>
    </location>
</feature>
<dbReference type="InterPro" id="IPR036909">
    <property type="entry name" value="Cyt_c-like_dom_sf"/>
</dbReference>
<evidence type="ECO:0000313" key="11">
    <source>
        <dbReference type="EMBL" id="OAN63210.1"/>
    </source>
</evidence>
<dbReference type="GO" id="GO:0005506">
    <property type="term" value="F:iron ion binding"/>
    <property type="evidence" value="ECO:0007669"/>
    <property type="project" value="InterPro"/>
</dbReference>
<dbReference type="InterPro" id="IPR008168">
    <property type="entry name" value="Cyt_C_IC"/>
</dbReference>
<organism evidence="11 12">
    <name type="scientific">Magnetospirillum moscoviense</name>
    <dbReference type="NCBI Taxonomy" id="1437059"/>
    <lineage>
        <taxon>Bacteria</taxon>
        <taxon>Pseudomonadati</taxon>
        <taxon>Pseudomonadota</taxon>
        <taxon>Alphaproteobacteria</taxon>
        <taxon>Rhodospirillales</taxon>
        <taxon>Rhodospirillaceae</taxon>
        <taxon>Magnetospirillum</taxon>
    </lineage>
</organism>
<evidence type="ECO:0000256" key="1">
    <source>
        <dbReference type="ARBA" id="ARBA00001926"/>
    </source>
</evidence>
<evidence type="ECO:0000256" key="5">
    <source>
        <dbReference type="ARBA" id="ARBA00022723"/>
    </source>
</evidence>
<evidence type="ECO:0000313" key="12">
    <source>
        <dbReference type="Proteomes" id="UP000078543"/>
    </source>
</evidence>
<dbReference type="InterPro" id="IPR003143">
    <property type="entry name" value="Cyt_cd1_C_sf"/>
</dbReference>
<dbReference type="InterPro" id="IPR009056">
    <property type="entry name" value="Cyt_c-like_dom"/>
</dbReference>
<dbReference type="EMBL" id="LWQU01000043">
    <property type="protein sequence ID" value="OAN63210.1"/>
    <property type="molecule type" value="Genomic_DNA"/>
</dbReference>
<dbReference type="Pfam" id="PF02239">
    <property type="entry name" value="Cytochrom_D1"/>
    <property type="match status" value="1"/>
</dbReference>
<keyword evidence="5 8" id="KW-0479">Metal-binding</keyword>
<keyword evidence="6" id="KW-0249">Electron transport</keyword>
<dbReference type="PROSITE" id="PS51007">
    <property type="entry name" value="CYTC"/>
    <property type="match status" value="1"/>
</dbReference>
<dbReference type="GO" id="GO:0020037">
    <property type="term" value="F:heme binding"/>
    <property type="evidence" value="ECO:0007669"/>
    <property type="project" value="InterPro"/>
</dbReference>
<protein>
    <submittedName>
        <fullName evidence="11">Cytochrome C oxidase Cbb3</fullName>
    </submittedName>
</protein>
<keyword evidence="12" id="KW-1185">Reference proteome</keyword>
<evidence type="ECO:0000256" key="6">
    <source>
        <dbReference type="ARBA" id="ARBA00022982"/>
    </source>
</evidence>
<evidence type="ECO:0000256" key="9">
    <source>
        <dbReference type="SAM" id="SignalP"/>
    </source>
</evidence>
<dbReference type="InterPro" id="IPR011048">
    <property type="entry name" value="Haem_d1_sf"/>
</dbReference>
<proteinExistence type="predicted"/>
<keyword evidence="3 8" id="KW-0349">Heme</keyword>